<accession>A0A1I0J381</accession>
<keyword evidence="3" id="KW-1185">Reference proteome</keyword>
<feature type="chain" id="PRO_5038771857" evidence="1">
    <location>
        <begin position="22"/>
        <end position="176"/>
    </location>
</feature>
<evidence type="ECO:0000256" key="1">
    <source>
        <dbReference type="SAM" id="SignalP"/>
    </source>
</evidence>
<reference evidence="3" key="1">
    <citation type="submission" date="2016-10" db="EMBL/GenBank/DDBJ databases">
        <authorList>
            <person name="Varghese N."/>
            <person name="Submissions S."/>
        </authorList>
    </citation>
    <scope>NUCLEOTIDE SEQUENCE [LARGE SCALE GENOMIC DNA]</scope>
    <source>
        <strain evidence="3">NLAE-zl-G277</strain>
    </source>
</reference>
<gene>
    <name evidence="2" type="ORF">SAMN05216313_1263</name>
</gene>
<dbReference type="AlphaFoldDB" id="A0A1I0J381"/>
<sequence>MMPGYLIMAVCLSAAVAFSGAGERRAGEQEMELAVCSESVCSESVCDEAGKAEAPERVYQYLNEEGYCDRMISGIYTEQQPVIWAENAVDLGGFYEMEACVDHGLEENGYLGESFFTVIRVRKDAVVSYMGEEMSLEEYQNYGLSGTELPFKSARMLRFSQDEDGYITWFMDMNAG</sequence>
<keyword evidence="1" id="KW-0732">Signal</keyword>
<protein>
    <submittedName>
        <fullName evidence="2">Uncharacterized protein</fullName>
    </submittedName>
</protein>
<proteinExistence type="predicted"/>
<dbReference type="Proteomes" id="UP000198508">
    <property type="component" value="Unassembled WGS sequence"/>
</dbReference>
<evidence type="ECO:0000313" key="2">
    <source>
        <dbReference type="EMBL" id="SEU04172.1"/>
    </source>
</evidence>
<evidence type="ECO:0000313" key="3">
    <source>
        <dbReference type="Proteomes" id="UP000198508"/>
    </source>
</evidence>
<dbReference type="STRING" id="460384.SAMN05216313_1263"/>
<feature type="signal peptide" evidence="1">
    <location>
        <begin position="1"/>
        <end position="21"/>
    </location>
</feature>
<name>A0A1I0J381_9FIRM</name>
<organism evidence="2 3">
    <name type="scientific">Enterocloster lavalensis</name>
    <dbReference type="NCBI Taxonomy" id="460384"/>
    <lineage>
        <taxon>Bacteria</taxon>
        <taxon>Bacillati</taxon>
        <taxon>Bacillota</taxon>
        <taxon>Clostridia</taxon>
        <taxon>Lachnospirales</taxon>
        <taxon>Lachnospiraceae</taxon>
        <taxon>Enterocloster</taxon>
    </lineage>
</organism>
<dbReference type="EMBL" id="FOIM01000026">
    <property type="protein sequence ID" value="SEU04172.1"/>
    <property type="molecule type" value="Genomic_DNA"/>
</dbReference>